<dbReference type="InterPro" id="IPR003337">
    <property type="entry name" value="Trehalose_PPase"/>
</dbReference>
<dbReference type="EMBL" id="SMAF01000003">
    <property type="protein sequence ID" value="TCT00354.1"/>
    <property type="molecule type" value="Genomic_DNA"/>
</dbReference>
<comment type="function">
    <text evidence="4">Removes the phosphate from trehalose 6-phosphate to produce free trehalose.</text>
</comment>
<keyword evidence="6" id="KW-1185">Reference proteome</keyword>
<dbReference type="PANTHER" id="PTHR43768">
    <property type="entry name" value="TREHALOSE 6-PHOSPHATE PHOSPHATASE"/>
    <property type="match status" value="1"/>
</dbReference>
<dbReference type="Pfam" id="PF02358">
    <property type="entry name" value="Trehalose_PPase"/>
    <property type="match status" value="1"/>
</dbReference>
<dbReference type="GO" id="GO:0005992">
    <property type="term" value="P:trehalose biosynthetic process"/>
    <property type="evidence" value="ECO:0007669"/>
    <property type="project" value="UniProtKB-UniPathway"/>
</dbReference>
<dbReference type="NCBIfam" id="TIGR01484">
    <property type="entry name" value="HAD-SF-IIB"/>
    <property type="match status" value="1"/>
</dbReference>
<comment type="pathway">
    <text evidence="1 4">Glycan biosynthesis; trehalose biosynthesis.</text>
</comment>
<comment type="caution">
    <text evidence="5">The sequence shown here is derived from an EMBL/GenBank/DDBJ whole genome shotgun (WGS) entry which is preliminary data.</text>
</comment>
<evidence type="ECO:0000256" key="1">
    <source>
        <dbReference type="ARBA" id="ARBA00005199"/>
    </source>
</evidence>
<accession>A0A4S3KXX2</accession>
<reference evidence="5 6" key="1">
    <citation type="submission" date="2019-03" db="EMBL/GenBank/DDBJ databases">
        <title>Genomic Encyclopedia of Type Strains, Phase IV (KMG-IV): sequencing the most valuable type-strain genomes for metagenomic binning, comparative biology and taxonomic classification.</title>
        <authorList>
            <person name="Goeker M."/>
        </authorList>
    </citation>
    <scope>NUCLEOTIDE SEQUENCE [LARGE SCALE GENOMIC DNA]</scope>
    <source>
        <strain evidence="5 6">DSM 21944</strain>
    </source>
</reference>
<dbReference type="PANTHER" id="PTHR43768:SF3">
    <property type="entry name" value="TREHALOSE 6-PHOSPHATE PHOSPHATASE"/>
    <property type="match status" value="1"/>
</dbReference>
<evidence type="ECO:0000256" key="4">
    <source>
        <dbReference type="RuleBase" id="RU361117"/>
    </source>
</evidence>
<name>A0A4S3KXX2_9GAMM</name>
<dbReference type="AlphaFoldDB" id="A0A4S3KXX2"/>
<protein>
    <recommendedName>
        <fullName evidence="4">Trehalose 6-phosphate phosphatase</fullName>
        <ecNumber evidence="4">3.1.3.12</ecNumber>
    </recommendedName>
</protein>
<sequence length="257" mass="26988">MRRAAPSAAPAPVADLHGRALFLDVDGTLLDIAARPDAIRVPAGLVTVLARLSDRLDGALALVSGRAIDELDSLFAPLQLPTAGLHGLEIRLPDGTRSSPAGEALAGPVRAEALAFAAGRPGVIVEDKRHTLAVHFRLAPDAEGAVDALARGWLATLGAGWEIQRGKAVVEIRPVGRDKGTALATLMRQAPFDGRVPLMVGDDLTDEHAFDMAATLGGHGVLVGHRQPSAARFRLPDPAAVRAWLADMAQPLQESRR</sequence>
<keyword evidence="3 4" id="KW-0378">Hydrolase</keyword>
<dbReference type="CDD" id="cd01627">
    <property type="entry name" value="HAD_TPP"/>
    <property type="match status" value="1"/>
</dbReference>
<evidence type="ECO:0000256" key="2">
    <source>
        <dbReference type="ARBA" id="ARBA00008770"/>
    </source>
</evidence>
<dbReference type="RefSeq" id="WP_123522763.1">
    <property type="nucleotide sequence ID" value="NZ_MJEV01000087.1"/>
</dbReference>
<comment type="catalytic activity">
    <reaction evidence="4">
        <text>alpha,alpha-trehalose 6-phosphate + H2O = alpha,alpha-trehalose + phosphate</text>
        <dbReference type="Rhea" id="RHEA:23420"/>
        <dbReference type="ChEBI" id="CHEBI:15377"/>
        <dbReference type="ChEBI" id="CHEBI:16551"/>
        <dbReference type="ChEBI" id="CHEBI:43474"/>
        <dbReference type="ChEBI" id="CHEBI:58429"/>
        <dbReference type="EC" id="3.1.3.12"/>
    </reaction>
</comment>
<gene>
    <name evidence="5" type="ORF">EDC25_103122</name>
</gene>
<dbReference type="Gene3D" id="3.40.50.1000">
    <property type="entry name" value="HAD superfamily/HAD-like"/>
    <property type="match status" value="1"/>
</dbReference>
<dbReference type="GO" id="GO:0000287">
    <property type="term" value="F:magnesium ion binding"/>
    <property type="evidence" value="ECO:0007669"/>
    <property type="project" value="UniProtKB-ARBA"/>
</dbReference>
<dbReference type="InterPro" id="IPR036412">
    <property type="entry name" value="HAD-like_sf"/>
</dbReference>
<evidence type="ECO:0000256" key="3">
    <source>
        <dbReference type="ARBA" id="ARBA00022801"/>
    </source>
</evidence>
<dbReference type="Gene3D" id="3.30.70.1020">
    <property type="entry name" value="Trehalose-6-phosphate phosphatase related protein, domain 2"/>
    <property type="match status" value="1"/>
</dbReference>
<keyword evidence="4" id="KW-0460">Magnesium</keyword>
<dbReference type="InterPro" id="IPR023214">
    <property type="entry name" value="HAD_sf"/>
</dbReference>
<dbReference type="UniPathway" id="UPA00299"/>
<dbReference type="SUPFAM" id="SSF56784">
    <property type="entry name" value="HAD-like"/>
    <property type="match status" value="1"/>
</dbReference>
<proteinExistence type="inferred from homology"/>
<evidence type="ECO:0000313" key="5">
    <source>
        <dbReference type="EMBL" id="TCT00354.1"/>
    </source>
</evidence>
<comment type="similarity">
    <text evidence="2 4">Belongs to the trehalose phosphatase family.</text>
</comment>
<comment type="cofactor">
    <cofactor evidence="4">
        <name>Mg(2+)</name>
        <dbReference type="ChEBI" id="CHEBI:18420"/>
    </cofactor>
</comment>
<dbReference type="GO" id="GO:0004805">
    <property type="term" value="F:trehalose-phosphatase activity"/>
    <property type="evidence" value="ECO:0007669"/>
    <property type="project" value="UniProtKB-EC"/>
</dbReference>
<dbReference type="Proteomes" id="UP000294599">
    <property type="component" value="Unassembled WGS sequence"/>
</dbReference>
<dbReference type="InterPro" id="IPR044651">
    <property type="entry name" value="OTSB-like"/>
</dbReference>
<dbReference type="NCBIfam" id="TIGR00685">
    <property type="entry name" value="T6PP"/>
    <property type="match status" value="1"/>
</dbReference>
<keyword evidence="4" id="KW-0479">Metal-binding</keyword>
<dbReference type="InterPro" id="IPR006379">
    <property type="entry name" value="HAD-SF_hydro_IIB"/>
</dbReference>
<organism evidence="5 6">
    <name type="scientific">Pseudofulvimonas gallinarii</name>
    <dbReference type="NCBI Taxonomy" id="634155"/>
    <lineage>
        <taxon>Bacteria</taxon>
        <taxon>Pseudomonadati</taxon>
        <taxon>Pseudomonadota</taxon>
        <taxon>Gammaproteobacteria</taxon>
        <taxon>Lysobacterales</taxon>
        <taxon>Rhodanobacteraceae</taxon>
        <taxon>Pseudofulvimonas</taxon>
    </lineage>
</organism>
<dbReference type="EC" id="3.1.3.12" evidence="4"/>
<evidence type="ECO:0000313" key="6">
    <source>
        <dbReference type="Proteomes" id="UP000294599"/>
    </source>
</evidence>
<dbReference type="OrthoDB" id="9814913at2"/>